<evidence type="ECO:0000256" key="3">
    <source>
        <dbReference type="ARBA" id="ARBA00013017"/>
    </source>
</evidence>
<dbReference type="GO" id="GO:0008379">
    <property type="term" value="F:thioredoxin peroxidase activity"/>
    <property type="evidence" value="ECO:0007669"/>
    <property type="project" value="TreeGrafter"/>
</dbReference>
<comment type="caution">
    <text evidence="15">The sequence shown here is derived from an EMBL/GenBank/DDBJ whole genome shotgun (WGS) entry which is preliminary data.</text>
</comment>
<name>A0A2W5T3D5_9BACT</name>
<keyword evidence="7" id="KW-1015">Disulfide bond</keyword>
<feature type="domain" description="Thioredoxin" evidence="14">
    <location>
        <begin position="6"/>
        <end position="152"/>
    </location>
</feature>
<dbReference type="PANTHER" id="PTHR42801:SF4">
    <property type="entry name" value="AHPC_TSA FAMILY PROTEIN"/>
    <property type="match status" value="1"/>
</dbReference>
<evidence type="ECO:0000256" key="2">
    <source>
        <dbReference type="ARBA" id="ARBA00011245"/>
    </source>
</evidence>
<keyword evidence="6" id="KW-0560">Oxidoreductase</keyword>
<dbReference type="InterPro" id="IPR000866">
    <property type="entry name" value="AhpC/TSA"/>
</dbReference>
<evidence type="ECO:0000256" key="13">
    <source>
        <dbReference type="PIRSR" id="PIRSR000239-1"/>
    </source>
</evidence>
<evidence type="ECO:0000256" key="5">
    <source>
        <dbReference type="ARBA" id="ARBA00022862"/>
    </source>
</evidence>
<comment type="function">
    <text evidence="1">Thiol-specific peroxidase that catalyzes the reduction of hydrogen peroxide and organic hydroperoxides to water and alcohols, respectively. Plays a role in cell protection against oxidative stress by detoxifying peroxides and as sensor of hydrogen peroxide-mediated signaling events.</text>
</comment>
<dbReference type="SUPFAM" id="SSF52833">
    <property type="entry name" value="Thioredoxin-like"/>
    <property type="match status" value="1"/>
</dbReference>
<comment type="subunit">
    <text evidence="2">Monomer.</text>
</comment>
<dbReference type="PANTHER" id="PTHR42801">
    <property type="entry name" value="THIOREDOXIN-DEPENDENT PEROXIDE REDUCTASE"/>
    <property type="match status" value="1"/>
</dbReference>
<keyword evidence="8" id="KW-0676">Redox-active center</keyword>
<evidence type="ECO:0000256" key="10">
    <source>
        <dbReference type="ARBA" id="ARBA00038489"/>
    </source>
</evidence>
<evidence type="ECO:0000256" key="8">
    <source>
        <dbReference type="ARBA" id="ARBA00023284"/>
    </source>
</evidence>
<sequence length="152" mass="17331">MNALTLKVGDEAPPFEAHDCDGKALSLQEFRGKKKVVLFFFPRAFTVRCEEEVRNFRDHYERIVKAGGELVGVSTDRSERQCEFKAAENLQFRLIGDDAHVLSKLYGVEWIEMKASRRVTFVIDEAGKIIELVDQEYAVEQHLNGVLNALRA</sequence>
<keyword evidence="5" id="KW-0049">Antioxidant</keyword>
<dbReference type="Gene3D" id="3.40.30.10">
    <property type="entry name" value="Glutaredoxin"/>
    <property type="match status" value="1"/>
</dbReference>
<dbReference type="EMBL" id="QFQP01000031">
    <property type="protein sequence ID" value="PZR07403.1"/>
    <property type="molecule type" value="Genomic_DNA"/>
</dbReference>
<dbReference type="AlphaFoldDB" id="A0A2W5T3D5"/>
<dbReference type="GO" id="GO:0034599">
    <property type="term" value="P:cellular response to oxidative stress"/>
    <property type="evidence" value="ECO:0007669"/>
    <property type="project" value="TreeGrafter"/>
</dbReference>
<evidence type="ECO:0000313" key="15">
    <source>
        <dbReference type="EMBL" id="PZR07403.1"/>
    </source>
</evidence>
<dbReference type="Proteomes" id="UP000249061">
    <property type="component" value="Unassembled WGS sequence"/>
</dbReference>
<evidence type="ECO:0000256" key="1">
    <source>
        <dbReference type="ARBA" id="ARBA00003330"/>
    </source>
</evidence>
<dbReference type="InterPro" id="IPR024706">
    <property type="entry name" value="Peroxiredoxin_AhpC-typ"/>
</dbReference>
<accession>A0A2W5T3D5</accession>
<dbReference type="EC" id="1.11.1.24" evidence="3"/>
<evidence type="ECO:0000259" key="14">
    <source>
        <dbReference type="PROSITE" id="PS51352"/>
    </source>
</evidence>
<dbReference type="GO" id="GO:0005737">
    <property type="term" value="C:cytoplasm"/>
    <property type="evidence" value="ECO:0007669"/>
    <property type="project" value="TreeGrafter"/>
</dbReference>
<proteinExistence type="inferred from homology"/>
<dbReference type="PIRSF" id="PIRSF000239">
    <property type="entry name" value="AHPC"/>
    <property type="match status" value="1"/>
</dbReference>
<evidence type="ECO:0000256" key="6">
    <source>
        <dbReference type="ARBA" id="ARBA00023002"/>
    </source>
</evidence>
<evidence type="ECO:0000256" key="9">
    <source>
        <dbReference type="ARBA" id="ARBA00032824"/>
    </source>
</evidence>
<comment type="catalytic activity">
    <reaction evidence="12">
        <text>a hydroperoxide + [thioredoxin]-dithiol = an alcohol + [thioredoxin]-disulfide + H2O</text>
        <dbReference type="Rhea" id="RHEA:62620"/>
        <dbReference type="Rhea" id="RHEA-COMP:10698"/>
        <dbReference type="Rhea" id="RHEA-COMP:10700"/>
        <dbReference type="ChEBI" id="CHEBI:15377"/>
        <dbReference type="ChEBI" id="CHEBI:29950"/>
        <dbReference type="ChEBI" id="CHEBI:30879"/>
        <dbReference type="ChEBI" id="CHEBI:35924"/>
        <dbReference type="ChEBI" id="CHEBI:50058"/>
        <dbReference type="EC" id="1.11.1.24"/>
    </reaction>
</comment>
<dbReference type="GO" id="GO:0045454">
    <property type="term" value="P:cell redox homeostasis"/>
    <property type="evidence" value="ECO:0007669"/>
    <property type="project" value="TreeGrafter"/>
</dbReference>
<dbReference type="PROSITE" id="PS51352">
    <property type="entry name" value="THIOREDOXIN_2"/>
    <property type="match status" value="1"/>
</dbReference>
<protein>
    <recommendedName>
        <fullName evidence="3">thioredoxin-dependent peroxiredoxin</fullName>
        <ecNumber evidence="3">1.11.1.24</ecNumber>
    </recommendedName>
    <alternativeName>
        <fullName evidence="9">Thioredoxin peroxidase</fullName>
    </alternativeName>
    <alternativeName>
        <fullName evidence="11">Thioredoxin-dependent peroxiredoxin Bcp</fullName>
    </alternativeName>
</protein>
<gene>
    <name evidence="15" type="ORF">DI536_27505</name>
</gene>
<evidence type="ECO:0000256" key="12">
    <source>
        <dbReference type="ARBA" id="ARBA00049091"/>
    </source>
</evidence>
<feature type="active site" description="Cysteine sulfenic acid (-SOH) intermediate; for peroxidase activity" evidence="13">
    <location>
        <position position="49"/>
    </location>
</feature>
<comment type="similarity">
    <text evidence="10">Belongs to the peroxiredoxin family. BCP/PrxQ subfamily.</text>
</comment>
<dbReference type="InterPro" id="IPR036249">
    <property type="entry name" value="Thioredoxin-like_sf"/>
</dbReference>
<dbReference type="CDD" id="cd03017">
    <property type="entry name" value="PRX_BCP"/>
    <property type="match status" value="1"/>
</dbReference>
<reference evidence="15 16" key="1">
    <citation type="submission" date="2017-08" db="EMBL/GenBank/DDBJ databases">
        <title>Infants hospitalized years apart are colonized by the same room-sourced microbial strains.</title>
        <authorList>
            <person name="Brooks B."/>
            <person name="Olm M.R."/>
            <person name="Firek B.A."/>
            <person name="Baker R."/>
            <person name="Thomas B.C."/>
            <person name="Morowitz M.J."/>
            <person name="Banfield J.F."/>
        </authorList>
    </citation>
    <scope>NUCLEOTIDE SEQUENCE [LARGE SCALE GENOMIC DNA]</scope>
    <source>
        <strain evidence="15">S2_003_000_R2_14</strain>
    </source>
</reference>
<evidence type="ECO:0000256" key="7">
    <source>
        <dbReference type="ARBA" id="ARBA00023157"/>
    </source>
</evidence>
<evidence type="ECO:0000256" key="11">
    <source>
        <dbReference type="ARBA" id="ARBA00042639"/>
    </source>
</evidence>
<dbReference type="Pfam" id="PF00578">
    <property type="entry name" value="AhpC-TSA"/>
    <property type="match status" value="1"/>
</dbReference>
<dbReference type="InterPro" id="IPR050924">
    <property type="entry name" value="Peroxiredoxin_BCP/PrxQ"/>
</dbReference>
<evidence type="ECO:0000313" key="16">
    <source>
        <dbReference type="Proteomes" id="UP000249061"/>
    </source>
</evidence>
<dbReference type="InterPro" id="IPR013766">
    <property type="entry name" value="Thioredoxin_domain"/>
</dbReference>
<keyword evidence="4" id="KW-0575">Peroxidase</keyword>
<evidence type="ECO:0000256" key="4">
    <source>
        <dbReference type="ARBA" id="ARBA00022559"/>
    </source>
</evidence>
<organism evidence="15 16">
    <name type="scientific">Archangium gephyra</name>
    <dbReference type="NCBI Taxonomy" id="48"/>
    <lineage>
        <taxon>Bacteria</taxon>
        <taxon>Pseudomonadati</taxon>
        <taxon>Myxococcota</taxon>
        <taxon>Myxococcia</taxon>
        <taxon>Myxococcales</taxon>
        <taxon>Cystobacterineae</taxon>
        <taxon>Archangiaceae</taxon>
        <taxon>Archangium</taxon>
    </lineage>
</organism>